<sequence>MKSTAKWTAIVVTCSNKALTPSLQQALKFRQSKGYINEEAIILTVEDPKDDVGSGGATINALLTVIEYISAKKGYTVINPDVLKDASILILHVGRTYCYDTTTRPLITLPAEYVAPEYDDLVYNLDFIIRIIGERFAVKSGPGVWISSTEYILSIPEGTDIPWKECEVAGVTVPSTMKFCKDHGVYKLDNEGIVQDILYQKGADELGPCQRRDGSVPVVVGLIYLNRNVAEKLLSFYIKPPLDACCYMGIDNGQPPIKLSLFFDVLLPMLTDITEEDFVSGNRSASYGKPSSVVDESTACMRQARRILWRELHGYRIQSCMIESGSFHYLNDSVTEYKKCQQDSPFKSYNFKDVVWKNVVHSAIEPKSTKLSDDSIVINSSVRGNVCIGNKTIVSHSCLHGRIDVARDCIISGVKIENIKDDETVEIAEDIVLQGFNIKLKTFPVKQNVFTVHGRFDNIKAPTWKTTSTFCNTPWLLFLNRTGILREDLWGTEVDNDDQTFLTAKLFPVFHATSPVGLKEILWMQGTVDDDEQKSILKRWRSSWRLSFEEILAFTDSEKEFQYKKDLFYEVGCYQIEQALNNKENVGFRKLYNTASREGYTQAIFNILDKVASKTDSPGVAARTLANIGDLLGSMAENKGGLRSGPAANNAWRQAFQLLEDDQLEAGVEALAAVRTKWLNRPDLLVRAARHYEGAAQILIRKAVMTAKKFFTYMDHDKADVPKIGQWVRADCPARIDLAGGWSDTPPITYEHGGAVTIAALLINGKRPIGARVRRTEEPVIKLEIVGAQGDKNTVVCSELSHLRDYCQPHAAGALLKSAFICTDVIDLNSNISLSEQLKTNYGGGFEMQSWSNLPQGSGLGTSSILAGAVIGALLRAAGKCCTSNSLVHAVLYLEQLLTTGGGWQDQVGGLMGGFQFGYSDAKLPLEVKTIPIEVAPETVTAFNKRLCLIYTGKTRLARNLLQDVIRNWYARNPYIVQTEDSLVSIAGDCKDALMKGDLDKAGQIIDKYWELKKRMAPGSEPDRVTELISLLRPHVNGVTLAGAGGGGFMFVLMKEETSQDLIRKLLSKKGLEDVEIYDAELDNQGLTVYFETD</sequence>
<accession>A0AAN8K4P2</accession>
<keyword evidence="2" id="KW-0547">Nucleotide-binding</keyword>
<dbReference type="GO" id="GO:0005524">
    <property type="term" value="F:ATP binding"/>
    <property type="evidence" value="ECO:0007669"/>
    <property type="project" value="UniProtKB-KW"/>
</dbReference>
<evidence type="ECO:0000256" key="1">
    <source>
        <dbReference type="ARBA" id="ARBA00022679"/>
    </source>
</evidence>
<evidence type="ECO:0000256" key="3">
    <source>
        <dbReference type="ARBA" id="ARBA00022777"/>
    </source>
</evidence>
<evidence type="ECO:0000259" key="7">
    <source>
        <dbReference type="Pfam" id="PF07959"/>
    </source>
</evidence>
<dbReference type="Proteomes" id="UP001347796">
    <property type="component" value="Unassembled WGS sequence"/>
</dbReference>
<evidence type="ECO:0000256" key="4">
    <source>
        <dbReference type="ARBA" id="ARBA00022840"/>
    </source>
</evidence>
<dbReference type="Gene3D" id="3.30.230.120">
    <property type="match status" value="1"/>
</dbReference>
<evidence type="ECO:0008006" key="11">
    <source>
        <dbReference type="Google" id="ProtNLM"/>
    </source>
</evidence>
<evidence type="ECO:0000259" key="8">
    <source>
        <dbReference type="Pfam" id="PF08544"/>
    </source>
</evidence>
<comment type="caution">
    <text evidence="9">The sequence shown here is derived from an EMBL/GenBank/DDBJ whole genome shotgun (WGS) entry which is preliminary data.</text>
</comment>
<dbReference type="Pfam" id="PF08544">
    <property type="entry name" value="GHMP_kinases_C"/>
    <property type="match status" value="1"/>
</dbReference>
<dbReference type="InterPro" id="IPR052203">
    <property type="entry name" value="GHMP_Kinase-Related"/>
</dbReference>
<dbReference type="GO" id="GO:0042352">
    <property type="term" value="P:GDP-L-fucose salvage"/>
    <property type="evidence" value="ECO:0007669"/>
    <property type="project" value="TreeGrafter"/>
</dbReference>
<evidence type="ECO:0000313" key="9">
    <source>
        <dbReference type="EMBL" id="KAK6185198.1"/>
    </source>
</evidence>
<dbReference type="SUPFAM" id="SSF55060">
    <property type="entry name" value="GHMP Kinase, C-terminal domain"/>
    <property type="match status" value="1"/>
</dbReference>
<dbReference type="EMBL" id="JAZGQO010000006">
    <property type="protein sequence ID" value="KAK6185198.1"/>
    <property type="molecule type" value="Genomic_DNA"/>
</dbReference>
<proteinExistence type="inferred from homology"/>
<dbReference type="PANTHER" id="PTHR32463:SF0">
    <property type="entry name" value="L-FUCOSE KINASE"/>
    <property type="match status" value="1"/>
</dbReference>
<keyword evidence="1" id="KW-0808">Transferase</keyword>
<dbReference type="GO" id="GO:0050201">
    <property type="term" value="F:fucokinase activity"/>
    <property type="evidence" value="ECO:0007669"/>
    <property type="project" value="TreeGrafter"/>
</dbReference>
<dbReference type="InterPro" id="IPR012887">
    <property type="entry name" value="GDP_fucose_pyrophosphorylase"/>
</dbReference>
<gene>
    <name evidence="9" type="ORF">SNE40_007485</name>
</gene>
<evidence type="ECO:0000256" key="5">
    <source>
        <dbReference type="ARBA" id="ARBA00038121"/>
    </source>
</evidence>
<feature type="domain" description="GDP-fucose pyrophosphorylase" evidence="7">
    <location>
        <begin position="81"/>
        <end position="511"/>
    </location>
</feature>
<dbReference type="InterPro" id="IPR013750">
    <property type="entry name" value="GHMP_kinase_C_dom"/>
</dbReference>
<keyword evidence="4" id="KW-0067">ATP-binding</keyword>
<feature type="domain" description="GHMP kinase N-terminal" evidence="6">
    <location>
        <begin position="837"/>
        <end position="914"/>
    </location>
</feature>
<name>A0AAN8K4P2_PATCE</name>
<keyword evidence="10" id="KW-1185">Reference proteome</keyword>
<feature type="domain" description="GHMP kinase C-terminal" evidence="8">
    <location>
        <begin position="992"/>
        <end position="1066"/>
    </location>
</feature>
<dbReference type="PRINTS" id="PR00959">
    <property type="entry name" value="MEVGALKINASE"/>
</dbReference>
<evidence type="ECO:0000256" key="2">
    <source>
        <dbReference type="ARBA" id="ARBA00022741"/>
    </source>
</evidence>
<evidence type="ECO:0000259" key="6">
    <source>
        <dbReference type="Pfam" id="PF00288"/>
    </source>
</evidence>
<dbReference type="InterPro" id="IPR020568">
    <property type="entry name" value="Ribosomal_Su5_D2-typ_SF"/>
</dbReference>
<keyword evidence="3" id="KW-0418">Kinase</keyword>
<evidence type="ECO:0000313" key="10">
    <source>
        <dbReference type="Proteomes" id="UP001347796"/>
    </source>
</evidence>
<dbReference type="SUPFAM" id="SSF54211">
    <property type="entry name" value="Ribosomal protein S5 domain 2-like"/>
    <property type="match status" value="1"/>
</dbReference>
<dbReference type="InterPro" id="IPR036554">
    <property type="entry name" value="GHMP_kinase_C_sf"/>
</dbReference>
<dbReference type="PANTHER" id="PTHR32463">
    <property type="entry name" value="L-FUCOSE KINASE"/>
    <property type="match status" value="1"/>
</dbReference>
<comment type="similarity">
    <text evidence="5">Belongs to the GHMP kinase family.</text>
</comment>
<dbReference type="Pfam" id="PF07959">
    <property type="entry name" value="Fucose_pyrophosphorylase"/>
    <property type="match status" value="1"/>
</dbReference>
<reference evidence="9 10" key="1">
    <citation type="submission" date="2024-01" db="EMBL/GenBank/DDBJ databases">
        <title>The genome of the rayed Mediterranean limpet Patella caerulea (Linnaeus, 1758).</title>
        <authorList>
            <person name="Anh-Thu Weber A."/>
            <person name="Halstead-Nussloch G."/>
        </authorList>
    </citation>
    <scope>NUCLEOTIDE SEQUENCE [LARGE SCALE GENOMIC DNA]</scope>
    <source>
        <strain evidence="9">AATW-2023a</strain>
        <tissue evidence="9">Whole specimen</tissue>
    </source>
</reference>
<dbReference type="InterPro" id="IPR006204">
    <property type="entry name" value="GHMP_kinase_N_dom"/>
</dbReference>
<organism evidence="9 10">
    <name type="scientific">Patella caerulea</name>
    <name type="common">Rayed Mediterranean limpet</name>
    <dbReference type="NCBI Taxonomy" id="87958"/>
    <lineage>
        <taxon>Eukaryota</taxon>
        <taxon>Metazoa</taxon>
        <taxon>Spiralia</taxon>
        <taxon>Lophotrochozoa</taxon>
        <taxon>Mollusca</taxon>
        <taxon>Gastropoda</taxon>
        <taxon>Patellogastropoda</taxon>
        <taxon>Patelloidea</taxon>
        <taxon>Patellidae</taxon>
        <taxon>Patella</taxon>
    </lineage>
</organism>
<protein>
    <recommendedName>
        <fullName evidence="11">Fucokinase</fullName>
    </recommendedName>
</protein>
<dbReference type="Pfam" id="PF00288">
    <property type="entry name" value="GHMP_kinases_N"/>
    <property type="match status" value="1"/>
</dbReference>
<dbReference type="AlphaFoldDB" id="A0AAN8K4P2"/>